<name>A0A556RDJ3_9BIFI</name>
<evidence type="ECO:0000313" key="9">
    <source>
        <dbReference type="Proteomes" id="UP000317536"/>
    </source>
</evidence>
<dbReference type="SUPFAM" id="SSF53041">
    <property type="entry name" value="Resolvase-like"/>
    <property type="match status" value="1"/>
</dbReference>
<evidence type="ECO:0000256" key="6">
    <source>
        <dbReference type="PROSITE-ProRule" id="PRU10137"/>
    </source>
</evidence>
<dbReference type="Proteomes" id="UP000317536">
    <property type="component" value="Unassembled WGS sequence"/>
</dbReference>
<dbReference type="FunFam" id="3.40.50.1390:FF:000001">
    <property type="entry name" value="DNA recombinase"/>
    <property type="match status" value="1"/>
</dbReference>
<dbReference type="CDD" id="cd03768">
    <property type="entry name" value="SR_ResInv"/>
    <property type="match status" value="1"/>
</dbReference>
<dbReference type="InterPro" id="IPR006119">
    <property type="entry name" value="Resolv_N"/>
</dbReference>
<dbReference type="GO" id="GO:0003677">
    <property type="term" value="F:DNA binding"/>
    <property type="evidence" value="ECO:0007669"/>
    <property type="project" value="UniProtKB-KW"/>
</dbReference>
<dbReference type="GO" id="GO:0000150">
    <property type="term" value="F:DNA strand exchange activity"/>
    <property type="evidence" value="ECO:0007669"/>
    <property type="project" value="InterPro"/>
</dbReference>
<evidence type="ECO:0000313" key="8">
    <source>
        <dbReference type="EMBL" id="TSJ86966.1"/>
    </source>
</evidence>
<gene>
    <name evidence="8" type="ORF">FPK29_02660</name>
</gene>
<evidence type="ECO:0000256" key="2">
    <source>
        <dbReference type="ARBA" id="ARBA00022908"/>
    </source>
</evidence>
<dbReference type="PROSITE" id="PS00398">
    <property type="entry name" value="RECOMBINASES_2"/>
    <property type="match status" value="1"/>
</dbReference>
<comment type="similarity">
    <text evidence="1">Belongs to the site-specific recombinase resolvase family.</text>
</comment>
<dbReference type="EMBL" id="VMHJ01000001">
    <property type="protein sequence ID" value="TSJ86966.1"/>
    <property type="molecule type" value="Genomic_DNA"/>
</dbReference>
<dbReference type="AlphaFoldDB" id="A0A556RDJ3"/>
<dbReference type="InterPro" id="IPR036162">
    <property type="entry name" value="Resolvase-like_N_sf"/>
</dbReference>
<feature type="domain" description="Resolvase/invertase-type recombinase catalytic" evidence="7">
    <location>
        <begin position="1"/>
        <end position="134"/>
    </location>
</feature>
<proteinExistence type="inferred from homology"/>
<evidence type="ECO:0000256" key="4">
    <source>
        <dbReference type="ARBA" id="ARBA00023172"/>
    </source>
</evidence>
<dbReference type="Pfam" id="PF00239">
    <property type="entry name" value="Resolvase"/>
    <property type="match status" value="1"/>
</dbReference>
<evidence type="ECO:0000256" key="1">
    <source>
        <dbReference type="ARBA" id="ARBA00009913"/>
    </source>
</evidence>
<evidence type="ECO:0000256" key="3">
    <source>
        <dbReference type="ARBA" id="ARBA00023125"/>
    </source>
</evidence>
<evidence type="ECO:0000256" key="5">
    <source>
        <dbReference type="PIRSR" id="PIRSR606118-50"/>
    </source>
</evidence>
<dbReference type="PANTHER" id="PTHR30461">
    <property type="entry name" value="DNA-INVERTASE FROM LAMBDOID PROPHAGE"/>
    <property type="match status" value="1"/>
</dbReference>
<dbReference type="PROSITE" id="PS00397">
    <property type="entry name" value="RECOMBINASES_1"/>
    <property type="match status" value="1"/>
</dbReference>
<comment type="caution">
    <text evidence="8">The sequence shown here is derived from an EMBL/GenBank/DDBJ whole genome shotgun (WGS) entry which is preliminary data.</text>
</comment>
<dbReference type="InterPro" id="IPR006120">
    <property type="entry name" value="Resolvase_HTH_dom"/>
</dbReference>
<dbReference type="Gene3D" id="3.40.50.1390">
    <property type="entry name" value="Resolvase, N-terminal catalytic domain"/>
    <property type="match status" value="1"/>
</dbReference>
<evidence type="ECO:0000259" key="7">
    <source>
        <dbReference type="PROSITE" id="PS51736"/>
    </source>
</evidence>
<dbReference type="GO" id="GO:0015074">
    <property type="term" value="P:DNA integration"/>
    <property type="evidence" value="ECO:0007669"/>
    <property type="project" value="UniProtKB-KW"/>
</dbReference>
<dbReference type="PROSITE" id="PS51736">
    <property type="entry name" value="RECOMBINASES_3"/>
    <property type="match status" value="1"/>
</dbReference>
<accession>A0A556RDJ3</accession>
<reference evidence="8 9" key="1">
    <citation type="submission" date="2019-07" db="EMBL/GenBank/DDBJ databases">
        <title>Bifidobacterium asteroides genomes.</title>
        <authorList>
            <person name="Zheng H."/>
        </authorList>
    </citation>
    <scope>NUCLEOTIDE SEQUENCE [LARGE SCALE GENOMIC DNA]</scope>
    <source>
        <strain evidence="8 9">W8111</strain>
    </source>
</reference>
<keyword evidence="3" id="KW-0238">DNA-binding</keyword>
<organism evidence="8 9">
    <name type="scientific">Bifidobacterium asteroides</name>
    <dbReference type="NCBI Taxonomy" id="1684"/>
    <lineage>
        <taxon>Bacteria</taxon>
        <taxon>Bacillati</taxon>
        <taxon>Actinomycetota</taxon>
        <taxon>Actinomycetes</taxon>
        <taxon>Bifidobacteriales</taxon>
        <taxon>Bifidobacteriaceae</taxon>
        <taxon>Bifidobacterium</taxon>
    </lineage>
</organism>
<keyword evidence="4" id="KW-0233">DNA recombination</keyword>
<protein>
    <submittedName>
        <fullName evidence="8">Recombinase family protein</fullName>
    </submittedName>
</protein>
<feature type="active site" description="O-(5'-phospho-DNA)-serine intermediate" evidence="5 6">
    <location>
        <position position="9"/>
    </location>
</feature>
<keyword evidence="2" id="KW-0229">DNA integration</keyword>
<dbReference type="PANTHER" id="PTHR30461:SF2">
    <property type="entry name" value="SERINE RECOMBINASE PINE-RELATED"/>
    <property type="match status" value="1"/>
</dbReference>
<sequence length="239" mass="27273">MLIGYARVSTLDQNEDLQVDAFKSAGCERWYVDHASGAKASRPELDRMVEVLREGDVLVVWKLDRLGRSVQNLVDVMNRLQDMGVGFKSLTEQMDTTTPGGVLVFNVFAAMAQFERDLIRERTNAGLKAARSRGRVGGRRHKLSKSDEAMVRQLYASKSVTVNEIAQRFRISRGTVYGVLWPRIRAHKEKRTGRTIKHVAVRPTHTFQHLQMTLVFIVFPSAFYCHKDNHRHPSHWISA</sequence>
<dbReference type="InterPro" id="IPR006118">
    <property type="entry name" value="Recombinase_CS"/>
</dbReference>
<dbReference type="Pfam" id="PF02796">
    <property type="entry name" value="HTH_7"/>
    <property type="match status" value="1"/>
</dbReference>
<dbReference type="InterPro" id="IPR050639">
    <property type="entry name" value="SSR_resolvase"/>
</dbReference>
<dbReference type="SMART" id="SM00857">
    <property type="entry name" value="Resolvase"/>
    <property type="match status" value="1"/>
</dbReference>